<evidence type="ECO:0000259" key="1">
    <source>
        <dbReference type="Pfam" id="PF25191"/>
    </source>
</evidence>
<keyword evidence="3" id="KW-1185">Reference proteome</keyword>
<name>A0A6L6PNY7_9BURK</name>
<evidence type="ECO:0000313" key="3">
    <source>
        <dbReference type="Proteomes" id="UP000475582"/>
    </source>
</evidence>
<evidence type="ECO:0000313" key="2">
    <source>
        <dbReference type="EMBL" id="MTV39875.1"/>
    </source>
</evidence>
<dbReference type="Pfam" id="PF25191">
    <property type="entry name" value="DUF7832"/>
    <property type="match status" value="1"/>
</dbReference>
<feature type="domain" description="DUF7832" evidence="1">
    <location>
        <begin position="6"/>
        <end position="119"/>
    </location>
</feature>
<protein>
    <recommendedName>
        <fullName evidence="1">DUF7832 domain-containing protein</fullName>
    </recommendedName>
</protein>
<reference evidence="2 3" key="1">
    <citation type="submission" date="2019-11" db="EMBL/GenBank/DDBJ databases">
        <title>Type strains purchased from KCTC, JCM and DSMZ.</title>
        <authorList>
            <person name="Lu H."/>
        </authorList>
    </citation>
    <scope>NUCLEOTIDE SEQUENCE [LARGE SCALE GENOMIC DNA]</scope>
    <source>
        <strain evidence="2 3">KCTC 22382</strain>
    </source>
</reference>
<dbReference type="InterPro" id="IPR057154">
    <property type="entry name" value="DUF7832"/>
</dbReference>
<dbReference type="EMBL" id="WNKY01000025">
    <property type="protein sequence ID" value="MTV39875.1"/>
    <property type="molecule type" value="Genomic_DNA"/>
</dbReference>
<organism evidence="2 3">
    <name type="scientific">Duganella radicis</name>
    <dbReference type="NCBI Taxonomy" id="551988"/>
    <lineage>
        <taxon>Bacteria</taxon>
        <taxon>Pseudomonadati</taxon>
        <taxon>Pseudomonadota</taxon>
        <taxon>Betaproteobacteria</taxon>
        <taxon>Burkholderiales</taxon>
        <taxon>Oxalobacteraceae</taxon>
        <taxon>Telluria group</taxon>
        <taxon>Duganella</taxon>
    </lineage>
</organism>
<accession>A0A6L6PNY7</accession>
<gene>
    <name evidence="2" type="ORF">GM676_20120</name>
</gene>
<comment type="caution">
    <text evidence="2">The sequence shown here is derived from an EMBL/GenBank/DDBJ whole genome shotgun (WGS) entry which is preliminary data.</text>
</comment>
<dbReference type="RefSeq" id="WP_155465676.1">
    <property type="nucleotide sequence ID" value="NZ_WNKY01000025.1"/>
</dbReference>
<dbReference type="Proteomes" id="UP000475582">
    <property type="component" value="Unassembled WGS sequence"/>
</dbReference>
<dbReference type="AlphaFoldDB" id="A0A6L6PNY7"/>
<proteinExistence type="predicted"/>
<dbReference type="OrthoDB" id="4827574at2"/>
<sequence>MNDPHVYDKAKYHYATIEELGLPEEHASNHTVPMLRWLIEKDLMSEFFVSECSDELARFRAGDLSIHDIYGWWDHRLISDMLTDQGNAFALHYFDFAKGTYLKDYCSTLQGSLPSEFHISYSDENYLKLKPLIDAAFLRWSAPAKPWWKIWS</sequence>